<proteinExistence type="predicted"/>
<evidence type="ECO:0000313" key="7">
    <source>
        <dbReference type="Proteomes" id="UP001237823"/>
    </source>
</evidence>
<feature type="DNA-binding region" description="OmpR/PhoB-type" evidence="3">
    <location>
        <begin position="127"/>
        <end position="220"/>
    </location>
</feature>
<dbReference type="Pfam" id="PF00486">
    <property type="entry name" value="Trans_reg_C"/>
    <property type="match status" value="1"/>
</dbReference>
<keyword evidence="2" id="KW-0597">Phosphoprotein</keyword>
<dbReference type="PROSITE" id="PS51755">
    <property type="entry name" value="OMPR_PHOB"/>
    <property type="match status" value="1"/>
</dbReference>
<dbReference type="SMART" id="SM00862">
    <property type="entry name" value="Trans_reg_C"/>
    <property type="match status" value="1"/>
</dbReference>
<dbReference type="InterPro" id="IPR001867">
    <property type="entry name" value="OmpR/PhoB-type_DNA-bd"/>
</dbReference>
<dbReference type="InterPro" id="IPR039420">
    <property type="entry name" value="WalR-like"/>
</dbReference>
<dbReference type="PROSITE" id="PS50110">
    <property type="entry name" value="RESPONSE_REGULATORY"/>
    <property type="match status" value="1"/>
</dbReference>
<dbReference type="PANTHER" id="PTHR48111:SF36">
    <property type="entry name" value="TRANSCRIPTIONAL REGULATORY PROTEIN CUTR"/>
    <property type="match status" value="1"/>
</dbReference>
<dbReference type="Gene3D" id="6.10.250.690">
    <property type="match status" value="1"/>
</dbReference>
<protein>
    <submittedName>
        <fullName evidence="6">Response regulator transcription factor</fullName>
    </submittedName>
</protein>
<feature type="domain" description="OmpR/PhoB-type" evidence="5">
    <location>
        <begin position="127"/>
        <end position="220"/>
    </location>
</feature>
<feature type="modified residue" description="4-aspartylphosphate" evidence="2">
    <location>
        <position position="54"/>
    </location>
</feature>
<evidence type="ECO:0000259" key="4">
    <source>
        <dbReference type="PROSITE" id="PS50110"/>
    </source>
</evidence>
<sequence>MSRVRVLVVDDETSLADLVAKGLCRQDMAVDVAYRGDEADELLAVNDYDVVVLDRDLPGLHGDEVARRLAARGSLTRILMLTAATALADRVHGLELGADDYLAKPFEYPELVARVRALGRRSVPPVAPVLERDGLVLDSNRRVATRDGRPLDLTSKELGVLEVLLRADGRIVSSEELLEKVWDMNIDPFTAAVRVTVSKLRKKLGTPDPIRTVPGCGYAL</sequence>
<evidence type="ECO:0000256" key="2">
    <source>
        <dbReference type="PROSITE-ProRule" id="PRU00169"/>
    </source>
</evidence>
<accession>A0ABT7T874</accession>
<dbReference type="EMBL" id="JAUCML010000007">
    <property type="protein sequence ID" value="MDM7885735.1"/>
    <property type="molecule type" value="Genomic_DNA"/>
</dbReference>
<dbReference type="PANTHER" id="PTHR48111">
    <property type="entry name" value="REGULATOR OF RPOS"/>
    <property type="match status" value="1"/>
</dbReference>
<dbReference type="InterPro" id="IPR036388">
    <property type="entry name" value="WH-like_DNA-bd_sf"/>
</dbReference>
<dbReference type="Proteomes" id="UP001237823">
    <property type="component" value="Unassembled WGS sequence"/>
</dbReference>
<evidence type="ECO:0000256" key="1">
    <source>
        <dbReference type="ARBA" id="ARBA00023125"/>
    </source>
</evidence>
<dbReference type="Gene3D" id="1.10.10.10">
    <property type="entry name" value="Winged helix-like DNA-binding domain superfamily/Winged helix DNA-binding domain"/>
    <property type="match status" value="1"/>
</dbReference>
<evidence type="ECO:0000259" key="5">
    <source>
        <dbReference type="PROSITE" id="PS51755"/>
    </source>
</evidence>
<name>A0ABT7T874_9MICO</name>
<dbReference type="SMART" id="SM00448">
    <property type="entry name" value="REC"/>
    <property type="match status" value="1"/>
</dbReference>
<dbReference type="InterPro" id="IPR011006">
    <property type="entry name" value="CheY-like_superfamily"/>
</dbReference>
<comment type="caution">
    <text evidence="6">The sequence shown here is derived from an EMBL/GenBank/DDBJ whole genome shotgun (WGS) entry which is preliminary data.</text>
</comment>
<dbReference type="CDD" id="cd00383">
    <property type="entry name" value="trans_reg_C"/>
    <property type="match status" value="1"/>
</dbReference>
<evidence type="ECO:0000256" key="3">
    <source>
        <dbReference type="PROSITE-ProRule" id="PRU01091"/>
    </source>
</evidence>
<dbReference type="Gene3D" id="3.40.50.2300">
    <property type="match status" value="1"/>
</dbReference>
<evidence type="ECO:0000313" key="6">
    <source>
        <dbReference type="EMBL" id="MDM7885735.1"/>
    </source>
</evidence>
<dbReference type="Pfam" id="PF00072">
    <property type="entry name" value="Response_reg"/>
    <property type="match status" value="1"/>
</dbReference>
<keyword evidence="7" id="KW-1185">Reference proteome</keyword>
<feature type="domain" description="Response regulatory" evidence="4">
    <location>
        <begin position="5"/>
        <end position="119"/>
    </location>
</feature>
<dbReference type="SUPFAM" id="SSF52172">
    <property type="entry name" value="CheY-like"/>
    <property type="match status" value="1"/>
</dbReference>
<dbReference type="InterPro" id="IPR001789">
    <property type="entry name" value="Sig_transdc_resp-reg_receiver"/>
</dbReference>
<keyword evidence="1 3" id="KW-0238">DNA-binding</keyword>
<organism evidence="6 7">
    <name type="scientific">Curtobacterium citri</name>
    <dbReference type="NCBI Taxonomy" id="3055139"/>
    <lineage>
        <taxon>Bacteria</taxon>
        <taxon>Bacillati</taxon>
        <taxon>Actinomycetota</taxon>
        <taxon>Actinomycetes</taxon>
        <taxon>Micrococcales</taxon>
        <taxon>Microbacteriaceae</taxon>
        <taxon>Curtobacterium</taxon>
    </lineage>
</organism>
<gene>
    <name evidence="6" type="ORF">QUG92_11525</name>
</gene>
<reference evidence="6 7" key="1">
    <citation type="submission" date="2023-06" db="EMBL/GenBank/DDBJ databases">
        <authorList>
            <person name="Feng G."/>
            <person name="Li J."/>
            <person name="Zhu H."/>
        </authorList>
    </citation>
    <scope>NUCLEOTIDE SEQUENCE [LARGE SCALE GENOMIC DNA]</scope>
    <source>
        <strain evidence="6 7">RHCKG23</strain>
    </source>
</reference>